<sequence>MLYDKPDLFINAKMDQLNPKDEQVITWLTEDLDKMLENYVKEGGSVLAWHAGMAGYKSESNYIRMLRGYFVYHPPGLQNVTYMLEENEKSGENTFSISEEHYFVHCDKTNTEVDLWSIGVDGESIAGWNHSYGNGKICCFTPAHTKEGMLNENISRLLAEKINWALFK</sequence>
<dbReference type="Gene3D" id="3.40.50.880">
    <property type="match status" value="1"/>
</dbReference>
<accession>A0A6H1P178</accession>
<evidence type="ECO:0000313" key="2">
    <source>
        <dbReference type="EMBL" id="QIZ07202.1"/>
    </source>
</evidence>
<dbReference type="SUPFAM" id="SSF52317">
    <property type="entry name" value="Class I glutamine amidotransferase-like"/>
    <property type="match status" value="1"/>
</dbReference>
<reference evidence="2 3" key="1">
    <citation type="submission" date="2020-04" db="EMBL/GenBank/DDBJ databases">
        <title>Genome-Wide Identification of 5-Methylcytosine Sites in Bacterial Genomes By High-Throughput Sequencing of MspJI Restriction Fragments.</title>
        <authorList>
            <person name="Wu V."/>
        </authorList>
    </citation>
    <scope>NUCLEOTIDE SEQUENCE [LARGE SCALE GENOMIC DNA]</scope>
    <source>
        <strain evidence="2 3">S2</strain>
    </source>
</reference>
<feature type="domain" description="ThuA-like" evidence="1">
    <location>
        <begin position="27"/>
        <end position="165"/>
    </location>
</feature>
<organism evidence="2 3">
    <name type="scientific">Priestia megaterium</name>
    <name type="common">Bacillus megaterium</name>
    <dbReference type="NCBI Taxonomy" id="1404"/>
    <lineage>
        <taxon>Bacteria</taxon>
        <taxon>Bacillati</taxon>
        <taxon>Bacillota</taxon>
        <taxon>Bacilli</taxon>
        <taxon>Bacillales</taxon>
        <taxon>Bacillaceae</taxon>
        <taxon>Priestia</taxon>
    </lineage>
</organism>
<dbReference type="EMBL" id="CP051128">
    <property type="protein sequence ID" value="QIZ07202.1"/>
    <property type="molecule type" value="Genomic_DNA"/>
</dbReference>
<name>A0A6H1P178_PRIMG</name>
<dbReference type="InterPro" id="IPR029062">
    <property type="entry name" value="Class_I_gatase-like"/>
</dbReference>
<gene>
    <name evidence="2" type="ORF">HFZ78_11175</name>
</gene>
<dbReference type="AlphaFoldDB" id="A0A6H1P178"/>
<dbReference type="Proteomes" id="UP000501868">
    <property type="component" value="Chromosome"/>
</dbReference>
<reference evidence="2 3" key="2">
    <citation type="submission" date="2020-04" db="EMBL/GenBank/DDBJ databases">
        <authorList>
            <person name="Fomenkov A."/>
            <person name="Anton B.P."/>
            <person name="Roberts R.J."/>
        </authorList>
    </citation>
    <scope>NUCLEOTIDE SEQUENCE [LARGE SCALE GENOMIC DNA]</scope>
    <source>
        <strain evidence="2 3">S2</strain>
    </source>
</reference>
<evidence type="ECO:0000313" key="3">
    <source>
        <dbReference type="Proteomes" id="UP000501868"/>
    </source>
</evidence>
<proteinExistence type="predicted"/>
<dbReference type="InterPro" id="IPR029010">
    <property type="entry name" value="ThuA-like"/>
</dbReference>
<evidence type="ECO:0000259" key="1">
    <source>
        <dbReference type="Pfam" id="PF06283"/>
    </source>
</evidence>
<protein>
    <submittedName>
        <fullName evidence="2">ThuA domain-containing protein</fullName>
    </submittedName>
</protein>
<dbReference type="Pfam" id="PF06283">
    <property type="entry name" value="ThuA"/>
    <property type="match status" value="1"/>
</dbReference>